<dbReference type="PROSITE" id="PS50893">
    <property type="entry name" value="ABC_TRANSPORTER_2"/>
    <property type="match status" value="1"/>
</dbReference>
<feature type="transmembrane region" description="Helical" evidence="9">
    <location>
        <begin position="75"/>
        <end position="98"/>
    </location>
</feature>
<evidence type="ECO:0000313" key="12">
    <source>
        <dbReference type="EMBL" id="EAY24948.1"/>
    </source>
</evidence>
<dbReference type="eggNOG" id="COG1132">
    <property type="taxonomic scope" value="Bacteria"/>
</dbReference>
<keyword evidence="3" id="KW-1003">Cell membrane</keyword>
<dbReference type="FunFam" id="3.40.50.300:FF:000221">
    <property type="entry name" value="Multidrug ABC transporter ATP-binding protein"/>
    <property type="match status" value="1"/>
</dbReference>
<keyword evidence="6 12" id="KW-0067">ATP-binding</keyword>
<evidence type="ECO:0000256" key="9">
    <source>
        <dbReference type="SAM" id="Phobius"/>
    </source>
</evidence>
<dbReference type="InterPro" id="IPR027417">
    <property type="entry name" value="P-loop_NTPase"/>
</dbReference>
<dbReference type="PANTHER" id="PTHR43394:SF1">
    <property type="entry name" value="ATP-BINDING CASSETTE SUB-FAMILY B MEMBER 10, MITOCHONDRIAL"/>
    <property type="match status" value="1"/>
</dbReference>
<dbReference type="Proteomes" id="UP000004095">
    <property type="component" value="Unassembled WGS sequence"/>
</dbReference>
<evidence type="ECO:0000256" key="4">
    <source>
        <dbReference type="ARBA" id="ARBA00022692"/>
    </source>
</evidence>
<protein>
    <submittedName>
        <fullName evidence="12">ABC transporter, ATP-binding protein</fullName>
    </submittedName>
</protein>
<evidence type="ECO:0000256" key="1">
    <source>
        <dbReference type="ARBA" id="ARBA00004651"/>
    </source>
</evidence>
<dbReference type="GO" id="GO:0015421">
    <property type="term" value="F:ABC-type oligopeptide transporter activity"/>
    <property type="evidence" value="ECO:0007669"/>
    <property type="project" value="TreeGrafter"/>
</dbReference>
<dbReference type="AlphaFoldDB" id="A1ZXI0"/>
<dbReference type="PANTHER" id="PTHR43394">
    <property type="entry name" value="ATP-DEPENDENT PERMEASE MDL1, MITOCHONDRIAL"/>
    <property type="match status" value="1"/>
</dbReference>
<dbReference type="InterPro" id="IPR003593">
    <property type="entry name" value="AAA+_ATPase"/>
</dbReference>
<dbReference type="InterPro" id="IPR003439">
    <property type="entry name" value="ABC_transporter-like_ATP-bd"/>
</dbReference>
<reference evidence="12 13" key="1">
    <citation type="submission" date="2007-01" db="EMBL/GenBank/DDBJ databases">
        <authorList>
            <person name="Haygood M."/>
            <person name="Podell S."/>
            <person name="Anderson C."/>
            <person name="Hopkinson B."/>
            <person name="Roe K."/>
            <person name="Barbeau K."/>
            <person name="Gaasterland T."/>
            <person name="Ferriera S."/>
            <person name="Johnson J."/>
            <person name="Kravitz S."/>
            <person name="Beeson K."/>
            <person name="Sutton G."/>
            <person name="Rogers Y.-H."/>
            <person name="Friedman R."/>
            <person name="Frazier M."/>
            <person name="Venter J.C."/>
        </authorList>
    </citation>
    <scope>NUCLEOTIDE SEQUENCE [LARGE SCALE GENOMIC DNA]</scope>
    <source>
        <strain evidence="12 13">ATCC 23134</strain>
    </source>
</reference>
<dbReference type="InterPro" id="IPR017871">
    <property type="entry name" value="ABC_transporter-like_CS"/>
</dbReference>
<dbReference type="InterPro" id="IPR039421">
    <property type="entry name" value="Type_1_exporter"/>
</dbReference>
<keyword evidence="8 9" id="KW-0472">Membrane</keyword>
<keyword evidence="5" id="KW-0547">Nucleotide-binding</keyword>
<feature type="transmembrane region" description="Helical" evidence="9">
    <location>
        <begin position="171"/>
        <end position="191"/>
    </location>
</feature>
<name>A1ZXI0_MICM2</name>
<dbReference type="Gene3D" id="1.20.1560.10">
    <property type="entry name" value="ABC transporter type 1, transmembrane domain"/>
    <property type="match status" value="1"/>
</dbReference>
<dbReference type="Pfam" id="PF00005">
    <property type="entry name" value="ABC_tran"/>
    <property type="match status" value="1"/>
</dbReference>
<evidence type="ECO:0000256" key="7">
    <source>
        <dbReference type="ARBA" id="ARBA00022989"/>
    </source>
</evidence>
<evidence type="ECO:0000256" key="5">
    <source>
        <dbReference type="ARBA" id="ARBA00022741"/>
    </source>
</evidence>
<dbReference type="Pfam" id="PF00664">
    <property type="entry name" value="ABC_membrane"/>
    <property type="match status" value="1"/>
</dbReference>
<accession>A1ZXI0</accession>
<feature type="domain" description="ABC transmembrane type-1" evidence="11">
    <location>
        <begin position="35"/>
        <end position="316"/>
    </location>
</feature>
<evidence type="ECO:0000259" key="11">
    <source>
        <dbReference type="PROSITE" id="PS50929"/>
    </source>
</evidence>
<proteinExistence type="predicted"/>
<feature type="domain" description="ABC transporter" evidence="10">
    <location>
        <begin position="349"/>
        <end position="583"/>
    </location>
</feature>
<dbReference type="OrthoDB" id="9769115at2"/>
<sequence>MPVKEKATSQRKKLHWKIYHRLVEFVAPYRAYFYLLLFLAIITAVFRPSQAILVQLAVDNYILKNNYAGLVTISWWMVAVVLGQVLLTYAHTYLAAWLGQTVVRDIRMHVYRHLLSLRLRYYDQTPIGELMTRNITDVQTLSGILSAGIAALIADIFFTITIFTIMLYTHWQLTMVSISLLPLFMWSSFVFKEKMKVVVTEVRDIVAELNAFVQERISGMRIIQLFGAQQNEQAKFREVSHRFKKIYLKSVWYESVYLPVTEALTAGGTGLLVWYGARSVLKNEISLGVLIAFIMYIRMVFSPVRNLAQRLNVLQAGLVSLHHILGMIDVQEQIPDRGTYTPPQVQGHIRFDKVWFAYHQGEPVLKDISFEVKAGETLALVGVTGAGKSSVINALGRFYEKNRGTITLDNTPIEAYSLGFLRSQIGIVLQDVFLFAQSLRDNILLGATHISEQKLWEAIEMVGAQTFISRFPGGLNYNVMERGATLSVGQRQMIAFIRAMVYDPQIIVLDEATSSVDSETERLIQNATKKLMKGRTAIIIAHRLSTIQKADKIIVLDKGSIQEQGTHAELLALQGHYAQLHKMRLQRR</sequence>
<keyword evidence="7 9" id="KW-1133">Transmembrane helix</keyword>
<dbReference type="PROSITE" id="PS50929">
    <property type="entry name" value="ABC_TM1F"/>
    <property type="match status" value="1"/>
</dbReference>
<evidence type="ECO:0000256" key="6">
    <source>
        <dbReference type="ARBA" id="ARBA00022840"/>
    </source>
</evidence>
<feature type="transmembrane region" description="Helical" evidence="9">
    <location>
        <begin position="141"/>
        <end position="165"/>
    </location>
</feature>
<dbReference type="InterPro" id="IPR011527">
    <property type="entry name" value="ABC1_TM_dom"/>
</dbReference>
<evidence type="ECO:0000256" key="3">
    <source>
        <dbReference type="ARBA" id="ARBA00022475"/>
    </source>
</evidence>
<dbReference type="GO" id="GO:0005524">
    <property type="term" value="F:ATP binding"/>
    <property type="evidence" value="ECO:0007669"/>
    <property type="project" value="UniProtKB-KW"/>
</dbReference>
<evidence type="ECO:0000256" key="8">
    <source>
        <dbReference type="ARBA" id="ARBA00023136"/>
    </source>
</evidence>
<dbReference type="EMBL" id="AAWS01000058">
    <property type="protein sequence ID" value="EAY24948.1"/>
    <property type="molecule type" value="Genomic_DNA"/>
</dbReference>
<dbReference type="GO" id="GO:0005886">
    <property type="term" value="C:plasma membrane"/>
    <property type="evidence" value="ECO:0007669"/>
    <property type="project" value="UniProtKB-SubCell"/>
</dbReference>
<dbReference type="CDD" id="cd18544">
    <property type="entry name" value="ABC_6TM_TmrA_like"/>
    <property type="match status" value="1"/>
</dbReference>
<comment type="caution">
    <text evidence="12">The sequence shown here is derived from an EMBL/GenBank/DDBJ whole genome shotgun (WGS) entry which is preliminary data.</text>
</comment>
<dbReference type="GO" id="GO:0016887">
    <property type="term" value="F:ATP hydrolysis activity"/>
    <property type="evidence" value="ECO:0007669"/>
    <property type="project" value="InterPro"/>
</dbReference>
<dbReference type="SUPFAM" id="SSF90123">
    <property type="entry name" value="ABC transporter transmembrane region"/>
    <property type="match status" value="1"/>
</dbReference>
<feature type="transmembrane region" description="Helical" evidence="9">
    <location>
        <begin position="285"/>
        <end position="301"/>
    </location>
</feature>
<dbReference type="InterPro" id="IPR036640">
    <property type="entry name" value="ABC1_TM_sf"/>
</dbReference>
<comment type="subcellular location">
    <subcellularLocation>
        <location evidence="1">Cell membrane</location>
        <topology evidence="1">Multi-pass membrane protein</topology>
    </subcellularLocation>
</comment>
<dbReference type="Gene3D" id="3.40.50.300">
    <property type="entry name" value="P-loop containing nucleotide triphosphate hydrolases"/>
    <property type="match status" value="1"/>
</dbReference>
<dbReference type="PROSITE" id="PS00211">
    <property type="entry name" value="ABC_TRANSPORTER_1"/>
    <property type="match status" value="1"/>
</dbReference>
<dbReference type="RefSeq" id="WP_002703876.1">
    <property type="nucleotide sequence ID" value="NZ_AAWS01000058.1"/>
</dbReference>
<keyword evidence="13" id="KW-1185">Reference proteome</keyword>
<dbReference type="CDD" id="cd03254">
    <property type="entry name" value="ABCC_Glucan_exporter_like"/>
    <property type="match status" value="1"/>
</dbReference>
<dbReference type="SUPFAM" id="SSF52540">
    <property type="entry name" value="P-loop containing nucleoside triphosphate hydrolases"/>
    <property type="match status" value="1"/>
</dbReference>
<keyword evidence="4 9" id="KW-0812">Transmembrane</keyword>
<organism evidence="12 13">
    <name type="scientific">Microscilla marina ATCC 23134</name>
    <dbReference type="NCBI Taxonomy" id="313606"/>
    <lineage>
        <taxon>Bacteria</taxon>
        <taxon>Pseudomonadati</taxon>
        <taxon>Bacteroidota</taxon>
        <taxon>Cytophagia</taxon>
        <taxon>Cytophagales</taxon>
        <taxon>Microscillaceae</taxon>
        <taxon>Microscilla</taxon>
    </lineage>
</organism>
<evidence type="ECO:0000259" key="10">
    <source>
        <dbReference type="PROSITE" id="PS50893"/>
    </source>
</evidence>
<gene>
    <name evidence="12" type="ORF">M23134_04987</name>
</gene>
<evidence type="ECO:0000313" key="13">
    <source>
        <dbReference type="Proteomes" id="UP000004095"/>
    </source>
</evidence>
<evidence type="ECO:0000256" key="2">
    <source>
        <dbReference type="ARBA" id="ARBA00022448"/>
    </source>
</evidence>
<keyword evidence="2" id="KW-0813">Transport</keyword>
<dbReference type="SMART" id="SM00382">
    <property type="entry name" value="AAA"/>
    <property type="match status" value="1"/>
</dbReference>
<feature type="transmembrane region" description="Helical" evidence="9">
    <location>
        <begin position="251"/>
        <end position="273"/>
    </location>
</feature>